<dbReference type="SUPFAM" id="SSF161098">
    <property type="entry name" value="MetI-like"/>
    <property type="match status" value="1"/>
</dbReference>
<dbReference type="InterPro" id="IPR043429">
    <property type="entry name" value="ArtM/GltK/GlnP/TcyL/YhdX-like"/>
</dbReference>
<sequence length="234" mass="24997">MLDILHNYGLLLLIGQYPHGPLGGIAATLLMASAALLIAFPVAILVALARQSPYSVIRRVASAYVFCVRGIPVMLIIFWAYFVLPLLTGVRVPGAVTVVLALVVYEGAYLAEAIRGAIGALPKGQGEASRALGLGYWRTQWLIILPQALVNAIPSILNQFVLIVKNTALAYLIGTQEVTFSANAINADLLTEPFQVYAVLAAVYYVICFSLTRAATALEKNILKRRAGTAALSG</sequence>
<organism evidence="10 11">
    <name type="scientific">Robbsia andropogonis</name>
    <dbReference type="NCBI Taxonomy" id="28092"/>
    <lineage>
        <taxon>Bacteria</taxon>
        <taxon>Pseudomonadati</taxon>
        <taxon>Pseudomonadota</taxon>
        <taxon>Betaproteobacteria</taxon>
        <taxon>Burkholderiales</taxon>
        <taxon>Burkholderiaceae</taxon>
        <taxon>Robbsia</taxon>
    </lineage>
</organism>
<keyword evidence="5 8" id="KW-0812">Transmembrane</keyword>
<keyword evidence="3 8" id="KW-0813">Transport</keyword>
<comment type="subcellular location">
    <subcellularLocation>
        <location evidence="1">Cell inner membrane</location>
        <topology evidence="1">Multi-pass membrane protein</topology>
    </subcellularLocation>
    <subcellularLocation>
        <location evidence="8">Cell membrane</location>
        <topology evidence="8">Multi-pass membrane protein</topology>
    </subcellularLocation>
</comment>
<dbReference type="NCBIfam" id="TIGR01726">
    <property type="entry name" value="HEQRo_perm_3TM"/>
    <property type="match status" value="1"/>
</dbReference>
<feature type="transmembrane region" description="Helical" evidence="8">
    <location>
        <begin position="148"/>
        <end position="174"/>
    </location>
</feature>
<feature type="transmembrane region" description="Helical" evidence="8">
    <location>
        <begin position="20"/>
        <end position="49"/>
    </location>
</feature>
<protein>
    <submittedName>
        <fullName evidence="10">Amino acid ABC transporter permease</fullName>
    </submittedName>
</protein>
<dbReference type="Pfam" id="PF00528">
    <property type="entry name" value="BPD_transp_1"/>
    <property type="match status" value="1"/>
</dbReference>
<evidence type="ECO:0000256" key="8">
    <source>
        <dbReference type="RuleBase" id="RU363032"/>
    </source>
</evidence>
<proteinExistence type="inferred from homology"/>
<evidence type="ECO:0000256" key="6">
    <source>
        <dbReference type="ARBA" id="ARBA00022989"/>
    </source>
</evidence>
<reference evidence="10 11" key="1">
    <citation type="submission" date="2015-03" db="EMBL/GenBank/DDBJ databases">
        <title>Draft Genome Sequence of Burkholderia andropogonis type strain ICMP2807, isolated from Sorghum bicolor.</title>
        <authorList>
            <person name="Lopes-Santos L."/>
            <person name="Castro D.B."/>
            <person name="Ottoboni L.M."/>
            <person name="Park D."/>
            <person name="Weirc B.S."/>
            <person name="Destefano S.A."/>
        </authorList>
    </citation>
    <scope>NUCLEOTIDE SEQUENCE [LARGE SCALE GENOMIC DNA]</scope>
    <source>
        <strain evidence="10 11">ICMP2807</strain>
    </source>
</reference>
<keyword evidence="11" id="KW-1185">Reference proteome</keyword>
<keyword evidence="6 8" id="KW-1133">Transmembrane helix</keyword>
<accession>A0A0F5JZB6</accession>
<dbReference type="GO" id="GO:0043190">
    <property type="term" value="C:ATP-binding cassette (ABC) transporter complex"/>
    <property type="evidence" value="ECO:0007669"/>
    <property type="project" value="InterPro"/>
</dbReference>
<comment type="caution">
    <text evidence="10">The sequence shown here is derived from an EMBL/GenBank/DDBJ whole genome shotgun (WGS) entry which is preliminary data.</text>
</comment>
<keyword evidence="4" id="KW-1003">Cell membrane</keyword>
<feature type="transmembrane region" description="Helical" evidence="8">
    <location>
        <begin position="194"/>
        <end position="216"/>
    </location>
</feature>
<dbReference type="STRING" id="28092.WM40_14605"/>
<dbReference type="InterPro" id="IPR000515">
    <property type="entry name" value="MetI-like"/>
</dbReference>
<dbReference type="PROSITE" id="PS50928">
    <property type="entry name" value="ABC_TM1"/>
    <property type="match status" value="1"/>
</dbReference>
<dbReference type="PANTHER" id="PTHR30614:SF21">
    <property type="entry name" value="AMINO ACID ABC TRANSPORTER PERMEASE"/>
    <property type="match status" value="1"/>
</dbReference>
<evidence type="ECO:0000259" key="9">
    <source>
        <dbReference type="PROSITE" id="PS50928"/>
    </source>
</evidence>
<dbReference type="InterPro" id="IPR010065">
    <property type="entry name" value="AA_ABC_transptr_permease_3TM"/>
</dbReference>
<dbReference type="InterPro" id="IPR035906">
    <property type="entry name" value="MetI-like_sf"/>
</dbReference>
<name>A0A0F5JZB6_9BURK</name>
<dbReference type="Gene3D" id="1.10.3720.10">
    <property type="entry name" value="MetI-like"/>
    <property type="match status" value="1"/>
</dbReference>
<evidence type="ECO:0000313" key="10">
    <source>
        <dbReference type="EMBL" id="KKB63015.1"/>
    </source>
</evidence>
<dbReference type="EMBL" id="LAQU01000014">
    <property type="protein sequence ID" value="KKB63015.1"/>
    <property type="molecule type" value="Genomic_DNA"/>
</dbReference>
<dbReference type="OrthoDB" id="9809799at2"/>
<evidence type="ECO:0000256" key="2">
    <source>
        <dbReference type="ARBA" id="ARBA00010072"/>
    </source>
</evidence>
<evidence type="ECO:0000256" key="7">
    <source>
        <dbReference type="ARBA" id="ARBA00023136"/>
    </source>
</evidence>
<evidence type="ECO:0000256" key="3">
    <source>
        <dbReference type="ARBA" id="ARBA00022448"/>
    </source>
</evidence>
<feature type="transmembrane region" description="Helical" evidence="8">
    <location>
        <begin position="61"/>
        <end position="84"/>
    </location>
</feature>
<dbReference type="PATRIC" id="fig|28092.6.peg.3448"/>
<dbReference type="PANTHER" id="PTHR30614">
    <property type="entry name" value="MEMBRANE COMPONENT OF AMINO ACID ABC TRANSPORTER"/>
    <property type="match status" value="1"/>
</dbReference>
<dbReference type="CDD" id="cd06261">
    <property type="entry name" value="TM_PBP2"/>
    <property type="match status" value="1"/>
</dbReference>
<dbReference type="GO" id="GO:0022857">
    <property type="term" value="F:transmembrane transporter activity"/>
    <property type="evidence" value="ECO:0007669"/>
    <property type="project" value="InterPro"/>
</dbReference>
<evidence type="ECO:0000256" key="5">
    <source>
        <dbReference type="ARBA" id="ARBA00022692"/>
    </source>
</evidence>
<evidence type="ECO:0000256" key="4">
    <source>
        <dbReference type="ARBA" id="ARBA00022475"/>
    </source>
</evidence>
<comment type="similarity">
    <text evidence="2">Belongs to the binding-protein-dependent transport system permease family. HisMQ subfamily.</text>
</comment>
<evidence type="ECO:0000256" key="1">
    <source>
        <dbReference type="ARBA" id="ARBA00004429"/>
    </source>
</evidence>
<gene>
    <name evidence="10" type="ORF">WM40_14605</name>
</gene>
<dbReference type="GO" id="GO:0006865">
    <property type="term" value="P:amino acid transport"/>
    <property type="evidence" value="ECO:0007669"/>
    <property type="project" value="TreeGrafter"/>
</dbReference>
<feature type="domain" description="ABC transmembrane type-1" evidence="9">
    <location>
        <begin position="25"/>
        <end position="215"/>
    </location>
</feature>
<dbReference type="AlphaFoldDB" id="A0A0F5JZB6"/>
<dbReference type="RefSeq" id="WP_046153229.1">
    <property type="nucleotide sequence ID" value="NZ_CADFGU010000010.1"/>
</dbReference>
<keyword evidence="7 8" id="KW-0472">Membrane</keyword>
<dbReference type="Proteomes" id="UP000033618">
    <property type="component" value="Unassembled WGS sequence"/>
</dbReference>
<evidence type="ECO:0000313" key="11">
    <source>
        <dbReference type="Proteomes" id="UP000033618"/>
    </source>
</evidence>
<feature type="transmembrane region" description="Helical" evidence="8">
    <location>
        <begin position="90"/>
        <end position="111"/>
    </location>
</feature>